<keyword evidence="6" id="KW-1185">Reference proteome</keyword>
<dbReference type="InterPro" id="IPR036282">
    <property type="entry name" value="Glutathione-S-Trfase_C_sf"/>
</dbReference>
<dbReference type="InterPro" id="IPR004045">
    <property type="entry name" value="Glutathione_S-Trfase_N"/>
</dbReference>
<gene>
    <name evidence="5" type="ORF">SUNI508_10239</name>
</gene>
<dbReference type="SFLD" id="SFLDS00019">
    <property type="entry name" value="Glutathione_Transferase_(cytos"/>
    <property type="match status" value="1"/>
</dbReference>
<dbReference type="Pfam" id="PF02798">
    <property type="entry name" value="GST_N"/>
    <property type="match status" value="1"/>
</dbReference>
<evidence type="ECO:0000313" key="6">
    <source>
        <dbReference type="Proteomes" id="UP001408356"/>
    </source>
</evidence>
<accession>A0ABR2UMU0</accession>
<evidence type="ECO:0000259" key="3">
    <source>
        <dbReference type="PROSITE" id="PS50404"/>
    </source>
</evidence>
<dbReference type="InterPro" id="IPR040079">
    <property type="entry name" value="Glutathione_S-Trfase"/>
</dbReference>
<dbReference type="Gene3D" id="1.20.1050.130">
    <property type="match status" value="1"/>
</dbReference>
<dbReference type="SFLD" id="SFLDG00358">
    <property type="entry name" value="Main_(cytGST)"/>
    <property type="match status" value="1"/>
</dbReference>
<comment type="caution">
    <text evidence="5">The sequence shown here is derived from an EMBL/GenBank/DDBJ whole genome shotgun (WGS) entry which is preliminary data.</text>
</comment>
<evidence type="ECO:0000259" key="4">
    <source>
        <dbReference type="PROSITE" id="PS50405"/>
    </source>
</evidence>
<dbReference type="EMBL" id="JARVKF010000413">
    <property type="protein sequence ID" value="KAK9415761.1"/>
    <property type="molecule type" value="Genomic_DNA"/>
</dbReference>
<feature type="domain" description="GST N-terminal" evidence="3">
    <location>
        <begin position="4"/>
        <end position="85"/>
    </location>
</feature>
<dbReference type="SUPFAM" id="SSF52833">
    <property type="entry name" value="Thioredoxin-like"/>
    <property type="match status" value="1"/>
</dbReference>
<protein>
    <submittedName>
        <fullName evidence="5">Glutathione S-transferase</fullName>
    </submittedName>
</protein>
<dbReference type="Proteomes" id="UP001408356">
    <property type="component" value="Unassembled WGS sequence"/>
</dbReference>
<dbReference type="SUPFAM" id="SSF47616">
    <property type="entry name" value="GST C-terminal domain-like"/>
    <property type="match status" value="1"/>
</dbReference>
<dbReference type="PROSITE" id="PS50405">
    <property type="entry name" value="GST_CTER"/>
    <property type="match status" value="1"/>
</dbReference>
<dbReference type="Pfam" id="PF00043">
    <property type="entry name" value="GST_C"/>
    <property type="match status" value="1"/>
</dbReference>
<feature type="domain" description="GST C-terminal" evidence="4">
    <location>
        <begin position="91"/>
        <end position="226"/>
    </location>
</feature>
<name>A0ABR2UMU0_9PEZI</name>
<proteinExistence type="inferred from homology"/>
<sequence>MSIKPIDVWGHWGAPNPWKVCIILEELKIPYKIHLLEFSEVKEEAYVKINPNGRLPAIQDPNNQLTLWESGAIVQYLIDQYDTDGKISYTSIPERYLTQQWLAFQISGQGPYFGQATWFARFHPEKLQSATDRYVNEIFRVNGVIELALERNGTGWLVGDKLTYADLVFVTWAAVGEGLLKEWGRLEDFESRFPKYAQWRKTMEERESVRKISNSMARGREEHGLR</sequence>
<dbReference type="PANTHER" id="PTHR44051">
    <property type="entry name" value="GLUTATHIONE S-TRANSFERASE-RELATED"/>
    <property type="match status" value="1"/>
</dbReference>
<dbReference type="PROSITE" id="PS50404">
    <property type="entry name" value="GST_NTER"/>
    <property type="match status" value="1"/>
</dbReference>
<organism evidence="5 6">
    <name type="scientific">Seiridium unicorne</name>
    <dbReference type="NCBI Taxonomy" id="138068"/>
    <lineage>
        <taxon>Eukaryota</taxon>
        <taxon>Fungi</taxon>
        <taxon>Dikarya</taxon>
        <taxon>Ascomycota</taxon>
        <taxon>Pezizomycotina</taxon>
        <taxon>Sordariomycetes</taxon>
        <taxon>Xylariomycetidae</taxon>
        <taxon>Amphisphaeriales</taxon>
        <taxon>Sporocadaceae</taxon>
        <taxon>Seiridium</taxon>
    </lineage>
</organism>
<dbReference type="PANTHER" id="PTHR44051:SF3">
    <property type="entry name" value="TRANSCRIPTIONAL REGULATOR URE2"/>
    <property type="match status" value="1"/>
</dbReference>
<comment type="similarity">
    <text evidence="1 2">Belongs to the GST superfamily.</text>
</comment>
<reference evidence="5 6" key="1">
    <citation type="journal article" date="2024" name="J. Plant Pathol.">
        <title>Sequence and assembly of the genome of Seiridium unicorne, isolate CBS 538.82, causal agent of cypress canker disease.</title>
        <authorList>
            <person name="Scali E."/>
            <person name="Rocca G.D."/>
            <person name="Danti R."/>
            <person name="Garbelotto M."/>
            <person name="Barberini S."/>
            <person name="Baroncelli R."/>
            <person name="Emiliani G."/>
        </authorList>
    </citation>
    <scope>NUCLEOTIDE SEQUENCE [LARGE SCALE GENOMIC DNA]</scope>
    <source>
        <strain evidence="5 6">BM-138-508</strain>
    </source>
</reference>
<dbReference type="InterPro" id="IPR004046">
    <property type="entry name" value="GST_C"/>
</dbReference>
<dbReference type="InterPro" id="IPR036249">
    <property type="entry name" value="Thioredoxin-like_sf"/>
</dbReference>
<evidence type="ECO:0000256" key="1">
    <source>
        <dbReference type="ARBA" id="ARBA00007409"/>
    </source>
</evidence>
<dbReference type="CDD" id="cd03048">
    <property type="entry name" value="GST_N_Ure2p_like"/>
    <property type="match status" value="1"/>
</dbReference>
<dbReference type="InterPro" id="IPR010987">
    <property type="entry name" value="Glutathione-S-Trfase_C-like"/>
</dbReference>
<evidence type="ECO:0000313" key="5">
    <source>
        <dbReference type="EMBL" id="KAK9415761.1"/>
    </source>
</evidence>
<evidence type="ECO:0000256" key="2">
    <source>
        <dbReference type="RuleBase" id="RU003494"/>
    </source>
</evidence>